<dbReference type="OrthoDB" id="9792152at2"/>
<gene>
    <name evidence="1" type="ORF">AHMF7605_02915</name>
</gene>
<organism evidence="1 2">
    <name type="scientific">Adhaeribacter arboris</name>
    <dbReference type="NCBI Taxonomy" id="2072846"/>
    <lineage>
        <taxon>Bacteria</taxon>
        <taxon>Pseudomonadati</taxon>
        <taxon>Bacteroidota</taxon>
        <taxon>Cytophagia</taxon>
        <taxon>Cytophagales</taxon>
        <taxon>Hymenobacteraceae</taxon>
        <taxon>Adhaeribacter</taxon>
    </lineage>
</organism>
<name>A0A2T2YAL2_9BACT</name>
<accession>A0A2T2YAL2</accession>
<comment type="caution">
    <text evidence="1">The sequence shown here is derived from an EMBL/GenBank/DDBJ whole genome shotgun (WGS) entry which is preliminary data.</text>
</comment>
<dbReference type="EMBL" id="PYFT01000001">
    <property type="protein sequence ID" value="PSR52549.1"/>
    <property type="molecule type" value="Genomic_DNA"/>
</dbReference>
<sequence>MYNPDRTRTIKWEWHGDTKISKTEDYRSGYYDEEAQQVDKPAYNAPGYLMVVAAGNNRTESGRPKALLITWNSRIKPVPFPAAPRMITIYGVLLEWPKTY</sequence>
<proteinExistence type="predicted"/>
<evidence type="ECO:0000313" key="1">
    <source>
        <dbReference type="EMBL" id="PSR52549.1"/>
    </source>
</evidence>
<evidence type="ECO:0000313" key="2">
    <source>
        <dbReference type="Proteomes" id="UP000240357"/>
    </source>
</evidence>
<dbReference type="RefSeq" id="WP_106926279.1">
    <property type="nucleotide sequence ID" value="NZ_PYFT01000001.1"/>
</dbReference>
<dbReference type="Proteomes" id="UP000240357">
    <property type="component" value="Unassembled WGS sequence"/>
</dbReference>
<reference evidence="1 2" key="1">
    <citation type="submission" date="2018-03" db="EMBL/GenBank/DDBJ databases">
        <title>Adhaeribacter sp. HMF7605 Genome sequencing and assembly.</title>
        <authorList>
            <person name="Kang H."/>
            <person name="Kang J."/>
            <person name="Cha I."/>
            <person name="Kim H."/>
            <person name="Joh K."/>
        </authorList>
    </citation>
    <scope>NUCLEOTIDE SEQUENCE [LARGE SCALE GENOMIC DNA]</scope>
    <source>
        <strain evidence="1 2">HMF7605</strain>
    </source>
</reference>
<dbReference type="AlphaFoldDB" id="A0A2T2YAL2"/>
<keyword evidence="2" id="KW-1185">Reference proteome</keyword>
<protein>
    <submittedName>
        <fullName evidence="1">Uncharacterized protein</fullName>
    </submittedName>
</protein>